<comment type="caution">
    <text evidence="1">The sequence shown here is derived from an EMBL/GenBank/DDBJ whole genome shotgun (WGS) entry which is preliminary data.</text>
</comment>
<protein>
    <submittedName>
        <fullName evidence="1">Uncharacterized protein</fullName>
    </submittedName>
</protein>
<dbReference type="Proteomes" id="UP001576780">
    <property type="component" value="Unassembled WGS sequence"/>
</dbReference>
<organism evidence="1 2">
    <name type="scientific">Floridaenema evergladense BLCC-F167</name>
    <dbReference type="NCBI Taxonomy" id="3153639"/>
    <lineage>
        <taxon>Bacteria</taxon>
        <taxon>Bacillati</taxon>
        <taxon>Cyanobacteriota</taxon>
        <taxon>Cyanophyceae</taxon>
        <taxon>Oscillatoriophycideae</taxon>
        <taxon>Aerosakkonematales</taxon>
        <taxon>Aerosakkonemataceae</taxon>
        <taxon>Floridanema</taxon>
        <taxon>Floridanema evergladense</taxon>
    </lineage>
</organism>
<dbReference type="RefSeq" id="WP_413282097.1">
    <property type="nucleotide sequence ID" value="NZ_JBHFNT010000328.1"/>
</dbReference>
<reference evidence="1 2" key="1">
    <citation type="submission" date="2024-09" db="EMBL/GenBank/DDBJ databases">
        <title>Floridaenema gen nov. (Aerosakkonemataceae, Aerosakkonematales ord. nov., Cyanobacteria) from benthic tropical and subtropical fresh waters, with the description of four new species.</title>
        <authorList>
            <person name="Moretto J.A."/>
            <person name="Berthold D.E."/>
            <person name="Lefler F.W."/>
            <person name="Huang I.-S."/>
            <person name="Laughinghouse H. IV."/>
        </authorList>
    </citation>
    <scope>NUCLEOTIDE SEQUENCE [LARGE SCALE GENOMIC DNA]</scope>
    <source>
        <strain evidence="1 2">BLCC-F167</strain>
    </source>
</reference>
<gene>
    <name evidence="1" type="ORF">ACE1CA_35570</name>
</gene>
<evidence type="ECO:0000313" key="2">
    <source>
        <dbReference type="Proteomes" id="UP001576780"/>
    </source>
</evidence>
<evidence type="ECO:0000313" key="1">
    <source>
        <dbReference type="EMBL" id="MFB2839838.1"/>
    </source>
</evidence>
<name>A0ABV4WZ06_9CYAN</name>
<dbReference type="EMBL" id="JBHFNT010000328">
    <property type="protein sequence ID" value="MFB2839838.1"/>
    <property type="molecule type" value="Genomic_DNA"/>
</dbReference>
<sequence length="130" mass="15054">MSNLKDYKLRLRLVADTKDDLVMRWLSNYGIPERYKEFLMPCLKACWLPRALMETQATHQEIQLAAADGVLWLERQIDYLRQLGQLPNHNQSLIVVFGELPNQSVKPETTNLSENPPDISDIETRLGTWS</sequence>
<proteinExistence type="predicted"/>
<accession>A0ABV4WZ06</accession>
<keyword evidence="2" id="KW-1185">Reference proteome</keyword>